<evidence type="ECO:0000259" key="1">
    <source>
        <dbReference type="Pfam" id="PF19263"/>
    </source>
</evidence>
<sequence>MEQLKHDTAAAIDFLRRWSPGDDWCLTAIIPDGKTETRTFRPSEADAAADWIEGHQGKRNLYFHVNPVRRPLDVKASKEDMARLVCLHVDIDPRAGEDPAEEKERALKLLRAYTPKPTVIVDSGGGVQALWKLDPSDKLEIGGNIAKAQELEAYNIQLEKVFQADHCHNCDRILRLVGTINVPTAKKAKKGRKPALARLVEWHDASYPIEQFTPAVRVQTVGDALPGGRPKVKITGNVPDVGTDELKAWAAENGKSISDHCLALIATGQDPLDPTKYPSRSEALFKVCCDLVRAEVPDEMIFAVITGSNEIAASVRDKPNWEGYALRQIERAHEEAIDPWLRRLNEKYAVILDIGGKCRIIREVWDPAMKRTRISKQSFEDFRNGYRNRKVIVAHNDKGQPVEKAVGVWWVDHPQRRQYDTIVFAPGQEVEDAYNLWRGFAVDSLPGDKHQPFLRHVRENVCSGNDEWYGYLLGWMARAVQHPDTPGEVAVVLRGKRGTGKSFFAKMFGRLFGRHFLQVSDSKHLVGSFNAHLRDTVLLFGDEAFFAGDKKHESVLKTLVTEEQLVIEGKGVDAEAAANFTHLVLASNEDWVVPAGLEERRFFALDMADDHMQDNAYFKAIRDELEAGGFENLLHFLRTYDLSNFEVRKAPKTQALRDQQAESLRGFEAYVFDLLWSGEEPEGTVEHPNGGRFALTTPMRESATEWLKANVRITSNKIQAVLEKKLGATKDVDWSRGKNGLNGYYWDLEALRAAWNKSMFPVDWPHRPEKKPAPF</sequence>
<dbReference type="Proteomes" id="UP001501627">
    <property type="component" value="Unassembled WGS sequence"/>
</dbReference>
<proteinExistence type="predicted"/>
<name>A0ABP7RV42_9BURK</name>
<dbReference type="Gene3D" id="3.40.50.300">
    <property type="entry name" value="P-loop containing nucleotide triphosphate hydrolases"/>
    <property type="match status" value="1"/>
</dbReference>
<evidence type="ECO:0000313" key="2">
    <source>
        <dbReference type="EMBL" id="GAA4002632.1"/>
    </source>
</evidence>
<dbReference type="RefSeq" id="WP_344869851.1">
    <property type="nucleotide sequence ID" value="NZ_BAABBP010000031.1"/>
</dbReference>
<comment type="caution">
    <text evidence="2">The sequence shown here is derived from an EMBL/GenBank/DDBJ whole genome shotgun (WGS) entry which is preliminary data.</text>
</comment>
<protein>
    <recommendedName>
        <fullName evidence="1">NrS-1 polymerase-like helicase domain-containing protein</fullName>
    </recommendedName>
</protein>
<dbReference type="SUPFAM" id="SSF52540">
    <property type="entry name" value="P-loop containing nucleoside triphosphate hydrolases"/>
    <property type="match status" value="1"/>
</dbReference>
<evidence type="ECO:0000313" key="3">
    <source>
        <dbReference type="Proteomes" id="UP001501627"/>
    </source>
</evidence>
<organism evidence="2 3">
    <name type="scientific">Comamonas faecalis</name>
    <dbReference type="NCBI Taxonomy" id="1387849"/>
    <lineage>
        <taxon>Bacteria</taxon>
        <taxon>Pseudomonadati</taxon>
        <taxon>Pseudomonadota</taxon>
        <taxon>Betaproteobacteria</taxon>
        <taxon>Burkholderiales</taxon>
        <taxon>Comamonadaceae</taxon>
        <taxon>Comamonas</taxon>
    </lineage>
</organism>
<dbReference type="EMBL" id="BAABBP010000031">
    <property type="protein sequence ID" value="GAA4002632.1"/>
    <property type="molecule type" value="Genomic_DNA"/>
</dbReference>
<gene>
    <name evidence="2" type="ORF">GCM10022279_28210</name>
</gene>
<feature type="domain" description="NrS-1 polymerase-like helicase" evidence="1">
    <location>
        <begin position="493"/>
        <end position="601"/>
    </location>
</feature>
<dbReference type="InterPro" id="IPR045455">
    <property type="entry name" value="NrS-1_pol-like_helicase"/>
</dbReference>
<accession>A0ABP7RV42</accession>
<reference evidence="3" key="1">
    <citation type="journal article" date="2019" name="Int. J. Syst. Evol. Microbiol.">
        <title>The Global Catalogue of Microorganisms (GCM) 10K type strain sequencing project: providing services to taxonomists for standard genome sequencing and annotation.</title>
        <authorList>
            <consortium name="The Broad Institute Genomics Platform"/>
            <consortium name="The Broad Institute Genome Sequencing Center for Infectious Disease"/>
            <person name="Wu L."/>
            <person name="Ma J."/>
        </authorList>
    </citation>
    <scope>NUCLEOTIDE SEQUENCE [LARGE SCALE GENOMIC DNA]</scope>
    <source>
        <strain evidence="3">JCM 17561</strain>
    </source>
</reference>
<dbReference type="InterPro" id="IPR027417">
    <property type="entry name" value="P-loop_NTPase"/>
</dbReference>
<keyword evidence="3" id="KW-1185">Reference proteome</keyword>
<dbReference type="Pfam" id="PF19263">
    <property type="entry name" value="DUF5906"/>
    <property type="match status" value="1"/>
</dbReference>